<keyword evidence="7" id="KW-0539">Nucleus</keyword>
<evidence type="ECO:0000256" key="5">
    <source>
        <dbReference type="ARBA" id="ARBA00022723"/>
    </source>
</evidence>
<proteinExistence type="inferred from homology"/>
<sequence>MICGPDMTFFCVNPNWPGATHDARVLRNTSLCQRFDDGWRPFPGAIILGDSGYGLSDWLIPPLFNNPTNDAERKFNRHHKQTRRLIECAYGIMKERFPCLNHLRLQPRKAGLVIIACAVLHNIASIDDFPFEPRAIE</sequence>
<keyword evidence="4" id="KW-0540">Nuclease</keyword>
<organism evidence="9 10">
    <name type="scientific">Allacma fusca</name>
    <dbReference type="NCBI Taxonomy" id="39272"/>
    <lineage>
        <taxon>Eukaryota</taxon>
        <taxon>Metazoa</taxon>
        <taxon>Ecdysozoa</taxon>
        <taxon>Arthropoda</taxon>
        <taxon>Hexapoda</taxon>
        <taxon>Collembola</taxon>
        <taxon>Symphypleona</taxon>
        <taxon>Sminthuridae</taxon>
        <taxon>Allacma</taxon>
    </lineage>
</organism>
<comment type="cofactor">
    <cofactor evidence="1">
        <name>a divalent metal cation</name>
        <dbReference type="ChEBI" id="CHEBI:60240"/>
    </cofactor>
</comment>
<dbReference type="InterPro" id="IPR045249">
    <property type="entry name" value="HARBI1-like"/>
</dbReference>
<evidence type="ECO:0000256" key="4">
    <source>
        <dbReference type="ARBA" id="ARBA00022722"/>
    </source>
</evidence>
<dbReference type="PANTHER" id="PTHR22930">
    <property type="match status" value="1"/>
</dbReference>
<dbReference type="Proteomes" id="UP000708208">
    <property type="component" value="Unassembled WGS sequence"/>
</dbReference>
<dbReference type="GO" id="GO:0004518">
    <property type="term" value="F:nuclease activity"/>
    <property type="evidence" value="ECO:0007669"/>
    <property type="project" value="UniProtKB-KW"/>
</dbReference>
<evidence type="ECO:0000256" key="7">
    <source>
        <dbReference type="ARBA" id="ARBA00023242"/>
    </source>
</evidence>
<feature type="non-terminal residue" evidence="9">
    <location>
        <position position="1"/>
    </location>
</feature>
<comment type="subcellular location">
    <subcellularLocation>
        <location evidence="2">Nucleus</location>
    </subcellularLocation>
</comment>
<comment type="similarity">
    <text evidence="3">Belongs to the HARBI1 family.</text>
</comment>
<dbReference type="GO" id="GO:0005634">
    <property type="term" value="C:nucleus"/>
    <property type="evidence" value="ECO:0007669"/>
    <property type="project" value="UniProtKB-SubCell"/>
</dbReference>
<reference evidence="9" key="1">
    <citation type="submission" date="2021-06" db="EMBL/GenBank/DDBJ databases">
        <authorList>
            <person name="Hodson N. C."/>
            <person name="Mongue J. A."/>
            <person name="Jaron S. K."/>
        </authorList>
    </citation>
    <scope>NUCLEOTIDE SEQUENCE</scope>
</reference>
<accession>A0A8J2L0D0</accession>
<protein>
    <recommendedName>
        <fullName evidence="8">DDE Tnp4 domain-containing protein</fullName>
    </recommendedName>
</protein>
<dbReference type="Pfam" id="PF13359">
    <property type="entry name" value="DDE_Tnp_4"/>
    <property type="match status" value="1"/>
</dbReference>
<comment type="caution">
    <text evidence="9">The sequence shown here is derived from an EMBL/GenBank/DDBJ whole genome shotgun (WGS) entry which is preliminary data.</text>
</comment>
<dbReference type="OrthoDB" id="7998387at2759"/>
<gene>
    <name evidence="9" type="ORF">AFUS01_LOCUS36660</name>
</gene>
<evidence type="ECO:0000259" key="8">
    <source>
        <dbReference type="Pfam" id="PF13359"/>
    </source>
</evidence>
<dbReference type="AlphaFoldDB" id="A0A8J2L0D0"/>
<evidence type="ECO:0000256" key="1">
    <source>
        <dbReference type="ARBA" id="ARBA00001968"/>
    </source>
</evidence>
<name>A0A8J2L0D0_9HEXA</name>
<keyword evidence="5" id="KW-0479">Metal-binding</keyword>
<keyword evidence="6" id="KW-0378">Hydrolase</keyword>
<evidence type="ECO:0000256" key="2">
    <source>
        <dbReference type="ARBA" id="ARBA00004123"/>
    </source>
</evidence>
<evidence type="ECO:0000313" key="9">
    <source>
        <dbReference type="EMBL" id="CAG7826614.1"/>
    </source>
</evidence>
<evidence type="ECO:0000313" key="10">
    <source>
        <dbReference type="Proteomes" id="UP000708208"/>
    </source>
</evidence>
<feature type="domain" description="DDE Tnp4" evidence="8">
    <location>
        <begin position="2"/>
        <end position="122"/>
    </location>
</feature>
<dbReference type="GO" id="GO:0046872">
    <property type="term" value="F:metal ion binding"/>
    <property type="evidence" value="ECO:0007669"/>
    <property type="project" value="UniProtKB-KW"/>
</dbReference>
<dbReference type="PANTHER" id="PTHR22930:SF286">
    <property type="entry name" value="NUCLEASE HARBI1"/>
    <property type="match status" value="1"/>
</dbReference>
<dbReference type="InterPro" id="IPR027806">
    <property type="entry name" value="HARBI1_dom"/>
</dbReference>
<dbReference type="GO" id="GO:0016787">
    <property type="term" value="F:hydrolase activity"/>
    <property type="evidence" value="ECO:0007669"/>
    <property type="project" value="UniProtKB-KW"/>
</dbReference>
<evidence type="ECO:0000256" key="3">
    <source>
        <dbReference type="ARBA" id="ARBA00006958"/>
    </source>
</evidence>
<evidence type="ECO:0000256" key="6">
    <source>
        <dbReference type="ARBA" id="ARBA00022801"/>
    </source>
</evidence>
<dbReference type="EMBL" id="CAJVCH010540455">
    <property type="protein sequence ID" value="CAG7826614.1"/>
    <property type="molecule type" value="Genomic_DNA"/>
</dbReference>
<keyword evidence="10" id="KW-1185">Reference proteome</keyword>